<feature type="transmembrane region" description="Helical" evidence="7">
    <location>
        <begin position="73"/>
        <end position="94"/>
    </location>
</feature>
<gene>
    <name evidence="8" type="ORF">RKE40_06125</name>
</gene>
<dbReference type="PANTHER" id="PTHR33452:SF1">
    <property type="entry name" value="INNER MEMBRANE PROTEIN YPHA-RELATED"/>
    <property type="match status" value="1"/>
</dbReference>
<comment type="caution">
    <text evidence="8">The sequence shown here is derived from an EMBL/GenBank/DDBJ whole genome shotgun (WGS) entry which is preliminary data.</text>
</comment>
<comment type="similarity">
    <text evidence="2">Belongs to the DoxX family.</text>
</comment>
<proteinExistence type="inferred from homology"/>
<keyword evidence="9" id="KW-1185">Reference proteome</keyword>
<keyword evidence="6 7" id="KW-0472">Membrane</keyword>
<evidence type="ECO:0000256" key="6">
    <source>
        <dbReference type="ARBA" id="ARBA00023136"/>
    </source>
</evidence>
<keyword evidence="4 7" id="KW-0812">Transmembrane</keyword>
<evidence type="ECO:0000256" key="1">
    <source>
        <dbReference type="ARBA" id="ARBA00004651"/>
    </source>
</evidence>
<evidence type="ECO:0000256" key="4">
    <source>
        <dbReference type="ARBA" id="ARBA00022692"/>
    </source>
</evidence>
<evidence type="ECO:0000313" key="8">
    <source>
        <dbReference type="EMBL" id="MDU0339446.1"/>
    </source>
</evidence>
<feature type="transmembrane region" description="Helical" evidence="7">
    <location>
        <begin position="106"/>
        <end position="125"/>
    </location>
</feature>
<dbReference type="InterPro" id="IPR051907">
    <property type="entry name" value="DoxX-like_oxidoreductase"/>
</dbReference>
<evidence type="ECO:0000256" key="5">
    <source>
        <dbReference type="ARBA" id="ARBA00022989"/>
    </source>
</evidence>
<keyword evidence="5 7" id="KW-1133">Transmembrane helix</keyword>
<organism evidence="8 9">
    <name type="scientific">Bosea rubneri</name>
    <dbReference type="NCBI Taxonomy" id="3075434"/>
    <lineage>
        <taxon>Bacteria</taxon>
        <taxon>Pseudomonadati</taxon>
        <taxon>Pseudomonadota</taxon>
        <taxon>Alphaproteobacteria</taxon>
        <taxon>Hyphomicrobiales</taxon>
        <taxon>Boseaceae</taxon>
        <taxon>Bosea</taxon>
    </lineage>
</organism>
<dbReference type="EMBL" id="JAWDID010000006">
    <property type="protein sequence ID" value="MDU0339446.1"/>
    <property type="molecule type" value="Genomic_DNA"/>
</dbReference>
<feature type="transmembrane region" description="Helical" evidence="7">
    <location>
        <begin position="40"/>
        <end position="67"/>
    </location>
</feature>
<protein>
    <submittedName>
        <fullName evidence="8">DoxX family protein</fullName>
    </submittedName>
</protein>
<keyword evidence="3" id="KW-1003">Cell membrane</keyword>
<dbReference type="Proteomes" id="UP001254257">
    <property type="component" value="Unassembled WGS sequence"/>
</dbReference>
<dbReference type="PANTHER" id="PTHR33452">
    <property type="entry name" value="OXIDOREDUCTASE CATD-RELATED"/>
    <property type="match status" value="1"/>
</dbReference>
<dbReference type="RefSeq" id="WP_316017349.1">
    <property type="nucleotide sequence ID" value="NZ_JAWDID010000006.1"/>
</dbReference>
<name>A0ABU3S410_9HYPH</name>
<evidence type="ECO:0000313" key="9">
    <source>
        <dbReference type="Proteomes" id="UP001254257"/>
    </source>
</evidence>
<dbReference type="Pfam" id="PF07681">
    <property type="entry name" value="DoxX"/>
    <property type="match status" value="1"/>
</dbReference>
<sequence length="128" mass="13451">MLNNPALSDAAKLVGRILLALMFVLGGWSKISGYAGTQQYMASAGVPGILLPLVIIVELIGGLMIVFGYKTRLAALALFGFTIAASVLFHMNWAAPMQQLLFMKNLGIAGGFLLLFAAGAGAYSVDKD</sequence>
<reference evidence="8 9" key="1">
    <citation type="submission" date="2023-09" db="EMBL/GenBank/DDBJ databases">
        <title>Whole genome shotgun sequencing (WGS) of Bosea sp. ZW T0_25, isolated from stored onions (Allium cepa).</title>
        <authorList>
            <person name="Stoll D.A."/>
            <person name="Huch M."/>
        </authorList>
    </citation>
    <scope>NUCLEOTIDE SEQUENCE [LARGE SCALE GENOMIC DNA]</scope>
    <source>
        <strain evidence="8 9">ZW T0_25</strain>
    </source>
</reference>
<evidence type="ECO:0000256" key="7">
    <source>
        <dbReference type="SAM" id="Phobius"/>
    </source>
</evidence>
<evidence type="ECO:0000256" key="3">
    <source>
        <dbReference type="ARBA" id="ARBA00022475"/>
    </source>
</evidence>
<dbReference type="InterPro" id="IPR032808">
    <property type="entry name" value="DoxX"/>
</dbReference>
<comment type="subcellular location">
    <subcellularLocation>
        <location evidence="1">Cell membrane</location>
        <topology evidence="1">Multi-pass membrane protein</topology>
    </subcellularLocation>
</comment>
<accession>A0ABU3S410</accession>
<feature type="transmembrane region" description="Helical" evidence="7">
    <location>
        <begin position="6"/>
        <end position="28"/>
    </location>
</feature>
<evidence type="ECO:0000256" key="2">
    <source>
        <dbReference type="ARBA" id="ARBA00006679"/>
    </source>
</evidence>